<keyword evidence="2" id="KW-1185">Reference proteome</keyword>
<name>A0ABW9ZYN1_9BACT</name>
<proteinExistence type="predicted"/>
<evidence type="ECO:0000313" key="2">
    <source>
        <dbReference type="Proteomes" id="UP000753802"/>
    </source>
</evidence>
<organism evidence="1 2">
    <name type="scientific">Sediminibacterium roseum</name>
    <dbReference type="NCBI Taxonomy" id="1978412"/>
    <lineage>
        <taxon>Bacteria</taxon>
        <taxon>Pseudomonadati</taxon>
        <taxon>Bacteroidota</taxon>
        <taxon>Chitinophagia</taxon>
        <taxon>Chitinophagales</taxon>
        <taxon>Chitinophagaceae</taxon>
        <taxon>Sediminibacterium</taxon>
    </lineage>
</organism>
<sequence length="89" mass="9833">MNIIFYIDDRFYQGKATPRENGAEAQFRVELLGEEPFVVCLSGNGHWASDDDVDDILVHAIGREIQLYNAGDAGQPVPNGYASQSVMND</sequence>
<gene>
    <name evidence="1" type="ORF">GWC95_08560</name>
</gene>
<dbReference type="RefSeq" id="WP_161818290.1">
    <property type="nucleotide sequence ID" value="NZ_JAACJS010000012.1"/>
</dbReference>
<dbReference type="Proteomes" id="UP000753802">
    <property type="component" value="Unassembled WGS sequence"/>
</dbReference>
<protein>
    <submittedName>
        <fullName evidence="1">Uncharacterized protein</fullName>
    </submittedName>
</protein>
<reference evidence="1 2" key="1">
    <citation type="submission" date="2020-01" db="EMBL/GenBank/DDBJ databases">
        <title>Genome analysis.</title>
        <authorList>
            <person name="Wu S."/>
            <person name="Wang G."/>
        </authorList>
    </citation>
    <scope>NUCLEOTIDE SEQUENCE [LARGE SCALE GENOMIC DNA]</scope>
    <source>
        <strain evidence="1 2">SYL130</strain>
    </source>
</reference>
<evidence type="ECO:0000313" key="1">
    <source>
        <dbReference type="EMBL" id="NCI49971.1"/>
    </source>
</evidence>
<accession>A0ABW9ZYN1</accession>
<dbReference type="EMBL" id="JAACJS010000012">
    <property type="protein sequence ID" value="NCI49971.1"/>
    <property type="molecule type" value="Genomic_DNA"/>
</dbReference>
<comment type="caution">
    <text evidence="1">The sequence shown here is derived from an EMBL/GenBank/DDBJ whole genome shotgun (WGS) entry which is preliminary data.</text>
</comment>